<feature type="compositionally biased region" description="Low complexity" evidence="8">
    <location>
        <begin position="328"/>
        <end position="342"/>
    </location>
</feature>
<comment type="caution">
    <text evidence="9">The sequence shown here is derived from an EMBL/GenBank/DDBJ whole genome shotgun (WGS) entry which is preliminary data.</text>
</comment>
<evidence type="ECO:0000256" key="8">
    <source>
        <dbReference type="SAM" id="MobiDB-lite"/>
    </source>
</evidence>
<comment type="pathway">
    <text evidence="7">Protein modification; lipoprotein biosynthesis (diacylglyceryl transfer).</text>
</comment>
<dbReference type="Proteomes" id="UP001597453">
    <property type="component" value="Unassembled WGS sequence"/>
</dbReference>
<organism evidence="9 10">
    <name type="scientific">Gulosibacter bifidus</name>
    <dbReference type="NCBI Taxonomy" id="272239"/>
    <lineage>
        <taxon>Bacteria</taxon>
        <taxon>Bacillati</taxon>
        <taxon>Actinomycetota</taxon>
        <taxon>Actinomycetes</taxon>
        <taxon>Micrococcales</taxon>
        <taxon>Microbacteriaceae</taxon>
        <taxon>Gulosibacter</taxon>
    </lineage>
</organism>
<dbReference type="Pfam" id="PF01790">
    <property type="entry name" value="LGT"/>
    <property type="match status" value="1"/>
</dbReference>
<sequence>MTFSQLQHTASALGITGPVPQSIPSPPAELATLSLGPVTIHMYALVIVLGILISVWWTNRRMVAKGGEPWVIIDIAMPAVLMGLLGARLYHVFTHPGDYFYEGADWWRIFAIWEGGNAIIGALIGGALGAYAICRVKGIRFLSFADAAAPTILFAQAIGRIGNWFNHELFGWPTDLPWGLEIESTNPAIPAGIPADTLFHPTFLYELIWNLIGVALILLAERMFRMGWGKTMGLYFLWYGIGRMMIESIRLDYSEIVFGMRSNVFGALVLALIGLAVIIVQSRRHPEPAPTVYTDGRTWAEIDGVEDEPAAGKPAEADDAAVEEELTEATASTETTDATHQA</sequence>
<dbReference type="EC" id="2.5.1.145" evidence="7"/>
<comment type="subcellular location">
    <subcellularLocation>
        <location evidence="7">Cell membrane</location>
        <topology evidence="7">Multi-pass membrane protein</topology>
    </subcellularLocation>
</comment>
<feature type="binding site" evidence="7">
    <location>
        <position position="160"/>
    </location>
    <ligand>
        <name>a 1,2-diacyl-sn-glycero-3-phospho-(1'-sn-glycerol)</name>
        <dbReference type="ChEBI" id="CHEBI:64716"/>
    </ligand>
</feature>
<evidence type="ECO:0000256" key="4">
    <source>
        <dbReference type="ARBA" id="ARBA00022692"/>
    </source>
</evidence>
<dbReference type="PANTHER" id="PTHR30589:SF0">
    <property type="entry name" value="PHOSPHATIDYLGLYCEROL--PROLIPOPROTEIN DIACYLGLYCERYL TRANSFERASE"/>
    <property type="match status" value="1"/>
</dbReference>
<feature type="transmembrane region" description="Helical" evidence="7">
    <location>
        <begin position="40"/>
        <end position="58"/>
    </location>
</feature>
<feature type="transmembrane region" description="Helical" evidence="7">
    <location>
        <begin position="141"/>
        <end position="159"/>
    </location>
</feature>
<keyword evidence="2 7" id="KW-1003">Cell membrane</keyword>
<name>A0ABW5RFQ1_9MICO</name>
<feature type="region of interest" description="Disordered" evidence="8">
    <location>
        <begin position="304"/>
        <end position="342"/>
    </location>
</feature>
<protein>
    <recommendedName>
        <fullName evidence="7">Phosphatidylglycerol--prolipoprotein diacylglyceryl transferase</fullName>
        <ecNumber evidence="7">2.5.1.145</ecNumber>
    </recommendedName>
</protein>
<evidence type="ECO:0000256" key="2">
    <source>
        <dbReference type="ARBA" id="ARBA00022475"/>
    </source>
</evidence>
<evidence type="ECO:0000313" key="9">
    <source>
        <dbReference type="EMBL" id="MFD2673873.1"/>
    </source>
</evidence>
<evidence type="ECO:0000256" key="3">
    <source>
        <dbReference type="ARBA" id="ARBA00022679"/>
    </source>
</evidence>
<feature type="transmembrane region" description="Helical" evidence="7">
    <location>
        <begin position="232"/>
        <end position="251"/>
    </location>
</feature>
<gene>
    <name evidence="7 9" type="primary">lgt</name>
    <name evidence="9" type="ORF">ACFSUQ_00930</name>
</gene>
<comment type="catalytic activity">
    <reaction evidence="7">
        <text>L-cysteinyl-[prolipoprotein] + a 1,2-diacyl-sn-glycero-3-phospho-(1'-sn-glycerol) = an S-1,2-diacyl-sn-glyceryl-L-cysteinyl-[prolipoprotein] + sn-glycerol 1-phosphate + H(+)</text>
        <dbReference type="Rhea" id="RHEA:56712"/>
        <dbReference type="Rhea" id="RHEA-COMP:14679"/>
        <dbReference type="Rhea" id="RHEA-COMP:14680"/>
        <dbReference type="ChEBI" id="CHEBI:15378"/>
        <dbReference type="ChEBI" id="CHEBI:29950"/>
        <dbReference type="ChEBI" id="CHEBI:57685"/>
        <dbReference type="ChEBI" id="CHEBI:64716"/>
        <dbReference type="ChEBI" id="CHEBI:140658"/>
        <dbReference type="EC" id="2.5.1.145"/>
    </reaction>
</comment>
<comment type="function">
    <text evidence="7">Catalyzes the transfer of the diacylglyceryl group from phosphatidylglycerol to the sulfhydryl group of the N-terminal cysteine of a prolipoprotein, the first step in the formation of mature lipoproteins.</text>
</comment>
<dbReference type="PROSITE" id="PS01311">
    <property type="entry name" value="LGT"/>
    <property type="match status" value="1"/>
</dbReference>
<keyword evidence="5 7" id="KW-1133">Transmembrane helix</keyword>
<keyword evidence="3 7" id="KW-0808">Transferase</keyword>
<accession>A0ABW5RFQ1</accession>
<dbReference type="EMBL" id="JBHUNF010000001">
    <property type="protein sequence ID" value="MFD2673873.1"/>
    <property type="molecule type" value="Genomic_DNA"/>
</dbReference>
<feature type="transmembrane region" description="Helical" evidence="7">
    <location>
        <begin position="70"/>
        <end position="90"/>
    </location>
</feature>
<feature type="transmembrane region" description="Helical" evidence="7">
    <location>
        <begin position="263"/>
        <end position="280"/>
    </location>
</feature>
<dbReference type="RefSeq" id="WP_245610491.1">
    <property type="nucleotide sequence ID" value="NZ_JBHUNF010000001.1"/>
</dbReference>
<evidence type="ECO:0000256" key="6">
    <source>
        <dbReference type="ARBA" id="ARBA00023136"/>
    </source>
</evidence>
<evidence type="ECO:0000256" key="7">
    <source>
        <dbReference type="HAMAP-Rule" id="MF_01147"/>
    </source>
</evidence>
<dbReference type="HAMAP" id="MF_01147">
    <property type="entry name" value="Lgt"/>
    <property type="match status" value="1"/>
</dbReference>
<proteinExistence type="inferred from homology"/>
<feature type="transmembrane region" description="Helical" evidence="7">
    <location>
        <begin position="110"/>
        <end position="134"/>
    </location>
</feature>
<keyword evidence="6 7" id="KW-0472">Membrane</keyword>
<dbReference type="NCBIfam" id="TIGR00544">
    <property type="entry name" value="lgt"/>
    <property type="match status" value="1"/>
</dbReference>
<dbReference type="GO" id="GO:0008961">
    <property type="term" value="F:phosphatidylglycerol-prolipoprotein diacylglyceryl transferase activity"/>
    <property type="evidence" value="ECO:0007669"/>
    <property type="project" value="UniProtKB-EC"/>
</dbReference>
<comment type="similarity">
    <text evidence="1 7">Belongs to the Lgt family.</text>
</comment>
<keyword evidence="10" id="KW-1185">Reference proteome</keyword>
<evidence type="ECO:0000313" key="10">
    <source>
        <dbReference type="Proteomes" id="UP001597453"/>
    </source>
</evidence>
<feature type="transmembrane region" description="Helical" evidence="7">
    <location>
        <begin position="203"/>
        <end position="220"/>
    </location>
</feature>
<keyword evidence="4 7" id="KW-0812">Transmembrane</keyword>
<evidence type="ECO:0000256" key="1">
    <source>
        <dbReference type="ARBA" id="ARBA00007150"/>
    </source>
</evidence>
<feature type="compositionally biased region" description="Acidic residues" evidence="8">
    <location>
        <begin position="317"/>
        <end position="327"/>
    </location>
</feature>
<evidence type="ECO:0000256" key="5">
    <source>
        <dbReference type="ARBA" id="ARBA00022989"/>
    </source>
</evidence>
<dbReference type="PANTHER" id="PTHR30589">
    <property type="entry name" value="PROLIPOPROTEIN DIACYLGLYCERYL TRANSFERASE"/>
    <property type="match status" value="1"/>
</dbReference>
<reference evidence="10" key="1">
    <citation type="journal article" date="2019" name="Int. J. Syst. Evol. Microbiol.">
        <title>The Global Catalogue of Microorganisms (GCM) 10K type strain sequencing project: providing services to taxonomists for standard genome sequencing and annotation.</title>
        <authorList>
            <consortium name="The Broad Institute Genomics Platform"/>
            <consortium name="The Broad Institute Genome Sequencing Center for Infectious Disease"/>
            <person name="Wu L."/>
            <person name="Ma J."/>
        </authorList>
    </citation>
    <scope>NUCLEOTIDE SEQUENCE [LARGE SCALE GENOMIC DNA]</scope>
    <source>
        <strain evidence="10">TISTR 1511</strain>
    </source>
</reference>
<dbReference type="InterPro" id="IPR001640">
    <property type="entry name" value="Lgt"/>
</dbReference>